<gene>
    <name evidence="2" type="ORF">A2W32_04010</name>
</gene>
<dbReference type="InterPro" id="IPR011467">
    <property type="entry name" value="DUF1573"/>
</dbReference>
<evidence type="ECO:0000313" key="3">
    <source>
        <dbReference type="Proteomes" id="UP000177371"/>
    </source>
</evidence>
<dbReference type="Pfam" id="PF07610">
    <property type="entry name" value="DUF1573"/>
    <property type="match status" value="1"/>
</dbReference>
<accession>A0A1F4UUJ9</accession>
<dbReference type="Gene3D" id="2.60.40.10">
    <property type="entry name" value="Immunoglobulins"/>
    <property type="match status" value="1"/>
</dbReference>
<dbReference type="STRING" id="1802610.A2W32_04010"/>
<dbReference type="PANTHER" id="PTHR37833">
    <property type="entry name" value="LIPOPROTEIN-RELATED"/>
    <property type="match status" value="1"/>
</dbReference>
<reference evidence="2 3" key="1">
    <citation type="journal article" date="2016" name="Nat. Commun.">
        <title>Thousands of microbial genomes shed light on interconnected biogeochemical processes in an aquifer system.</title>
        <authorList>
            <person name="Anantharaman K."/>
            <person name="Brown C.T."/>
            <person name="Hug L.A."/>
            <person name="Sharon I."/>
            <person name="Castelle C.J."/>
            <person name="Probst A.J."/>
            <person name="Thomas B.C."/>
            <person name="Singh A."/>
            <person name="Wilkins M.J."/>
            <person name="Karaoz U."/>
            <person name="Brodie E.L."/>
            <person name="Williams K.H."/>
            <person name="Hubbard S.S."/>
            <person name="Banfield J.F."/>
        </authorList>
    </citation>
    <scope>NUCLEOTIDE SEQUENCE [LARGE SCALE GENOMIC DNA]</scope>
</reference>
<protein>
    <recommendedName>
        <fullName evidence="4">DUF1573 domain-containing protein</fullName>
    </recommendedName>
</protein>
<feature type="transmembrane region" description="Helical" evidence="1">
    <location>
        <begin position="21"/>
        <end position="40"/>
    </location>
</feature>
<sequence>MSKSCCDKTSGKELKGILKPLLFIAVVPTVVVAGVIFLISKSQSTAAVDRSEIGISDTTYKVDKNSFSFGTVSMRDGIVETVYELTNTGSEDIFVKELFTSCMCTKAQLILSDGTQTGFYGMKGHGGLNDFYVGKLIKAGETVSVKAVFDPNAHGPQGTGFIKRNIILSTNLKSNPNIQFSFDAEVIK</sequence>
<dbReference type="InterPro" id="IPR013783">
    <property type="entry name" value="Ig-like_fold"/>
</dbReference>
<keyword evidence="1" id="KW-0812">Transmembrane</keyword>
<proteinExistence type="predicted"/>
<name>A0A1F4UUJ9_UNCKA</name>
<dbReference type="EMBL" id="MEUT01000065">
    <property type="protein sequence ID" value="OGC48625.1"/>
    <property type="molecule type" value="Genomic_DNA"/>
</dbReference>
<keyword evidence="1" id="KW-1133">Transmembrane helix</keyword>
<dbReference type="Proteomes" id="UP000177371">
    <property type="component" value="Unassembled WGS sequence"/>
</dbReference>
<keyword evidence="1" id="KW-0472">Membrane</keyword>
<organism evidence="2 3">
    <name type="scientific">candidate division WWE3 bacterium RBG_16_37_10</name>
    <dbReference type="NCBI Taxonomy" id="1802610"/>
    <lineage>
        <taxon>Bacteria</taxon>
        <taxon>Katanobacteria</taxon>
    </lineage>
</organism>
<evidence type="ECO:0000313" key="2">
    <source>
        <dbReference type="EMBL" id="OGC48625.1"/>
    </source>
</evidence>
<dbReference type="AlphaFoldDB" id="A0A1F4UUJ9"/>
<comment type="caution">
    <text evidence="2">The sequence shown here is derived from an EMBL/GenBank/DDBJ whole genome shotgun (WGS) entry which is preliminary data.</text>
</comment>
<dbReference type="PANTHER" id="PTHR37833:SF1">
    <property type="entry name" value="SIGNAL PEPTIDE PROTEIN"/>
    <property type="match status" value="1"/>
</dbReference>
<evidence type="ECO:0000256" key="1">
    <source>
        <dbReference type="SAM" id="Phobius"/>
    </source>
</evidence>
<evidence type="ECO:0008006" key="4">
    <source>
        <dbReference type="Google" id="ProtNLM"/>
    </source>
</evidence>